<evidence type="ECO:0000256" key="6">
    <source>
        <dbReference type="ARBA" id="ARBA00035183"/>
    </source>
</evidence>
<evidence type="ECO:0000256" key="3">
    <source>
        <dbReference type="ARBA" id="ARBA00022980"/>
    </source>
</evidence>
<proteinExistence type="inferred from homology"/>
<dbReference type="PANTHER" id="PTHR31542">
    <property type="entry name" value="39A RIBOSOMAL PROTEIN L50, MITOCHONDRIAL"/>
    <property type="match status" value="1"/>
</dbReference>
<keyword evidence="5" id="KW-0687">Ribonucleoprotein</keyword>
<evidence type="ECO:0000256" key="2">
    <source>
        <dbReference type="ARBA" id="ARBA00008860"/>
    </source>
</evidence>
<evidence type="ECO:0000256" key="7">
    <source>
        <dbReference type="ARBA" id="ARBA00035398"/>
    </source>
</evidence>
<dbReference type="GO" id="GO:0005762">
    <property type="term" value="C:mitochondrial large ribosomal subunit"/>
    <property type="evidence" value="ECO:0007669"/>
    <property type="project" value="TreeGrafter"/>
</dbReference>
<evidence type="ECO:0000256" key="4">
    <source>
        <dbReference type="ARBA" id="ARBA00023128"/>
    </source>
</evidence>
<keyword evidence="3" id="KW-0689">Ribosomal protein</keyword>
<dbReference type="Proteomes" id="UP000037069">
    <property type="component" value="Unassembled WGS sequence"/>
</dbReference>
<organism evidence="8 9">
    <name type="scientific">Lucilia cuprina</name>
    <name type="common">Green bottle fly</name>
    <name type="synonym">Australian sheep blowfly</name>
    <dbReference type="NCBI Taxonomy" id="7375"/>
    <lineage>
        <taxon>Eukaryota</taxon>
        <taxon>Metazoa</taxon>
        <taxon>Ecdysozoa</taxon>
        <taxon>Arthropoda</taxon>
        <taxon>Hexapoda</taxon>
        <taxon>Insecta</taxon>
        <taxon>Pterygota</taxon>
        <taxon>Neoptera</taxon>
        <taxon>Endopterygota</taxon>
        <taxon>Diptera</taxon>
        <taxon>Brachycera</taxon>
        <taxon>Muscomorpha</taxon>
        <taxon>Oestroidea</taxon>
        <taxon>Calliphoridae</taxon>
        <taxon>Luciliinae</taxon>
        <taxon>Lucilia</taxon>
    </lineage>
</organism>
<evidence type="ECO:0000256" key="1">
    <source>
        <dbReference type="ARBA" id="ARBA00004173"/>
    </source>
</evidence>
<dbReference type="Pfam" id="PF10501">
    <property type="entry name" value="Ribosomal_L50"/>
    <property type="match status" value="1"/>
</dbReference>
<dbReference type="AlphaFoldDB" id="A0A0L0CNR5"/>
<dbReference type="OMA" id="HIQYEYV"/>
<dbReference type="PANTHER" id="PTHR31542:SF1">
    <property type="entry name" value="LARGE RIBOSOMAL SUBUNIT PROTEIN ML50"/>
    <property type="match status" value="1"/>
</dbReference>
<name>A0A0L0CNR5_LUCCU</name>
<comment type="caution">
    <text evidence="8">The sequence shown here is derived from an EMBL/GenBank/DDBJ whole genome shotgun (WGS) entry which is preliminary data.</text>
</comment>
<evidence type="ECO:0000256" key="5">
    <source>
        <dbReference type="ARBA" id="ARBA00023274"/>
    </source>
</evidence>
<keyword evidence="4" id="KW-0496">Mitochondrion</keyword>
<dbReference type="InterPro" id="IPR018305">
    <property type="entry name" value="Ribosomal_m50"/>
</dbReference>
<dbReference type="STRING" id="7375.A0A0L0CNR5"/>
<reference evidence="8 9" key="1">
    <citation type="journal article" date="2015" name="Nat. Commun.">
        <title>Lucilia cuprina genome unlocks parasitic fly biology to underpin future interventions.</title>
        <authorList>
            <person name="Anstead C.A."/>
            <person name="Korhonen P.K."/>
            <person name="Young N.D."/>
            <person name="Hall R.S."/>
            <person name="Jex A.R."/>
            <person name="Murali S.C."/>
            <person name="Hughes D.S."/>
            <person name="Lee S.F."/>
            <person name="Perry T."/>
            <person name="Stroehlein A.J."/>
            <person name="Ansell B.R."/>
            <person name="Breugelmans B."/>
            <person name="Hofmann A."/>
            <person name="Qu J."/>
            <person name="Dugan S."/>
            <person name="Lee S.L."/>
            <person name="Chao H."/>
            <person name="Dinh H."/>
            <person name="Han Y."/>
            <person name="Doddapaneni H.V."/>
            <person name="Worley K.C."/>
            <person name="Muzny D.M."/>
            <person name="Ioannidis P."/>
            <person name="Waterhouse R.M."/>
            <person name="Zdobnov E.M."/>
            <person name="James P.J."/>
            <person name="Bagnall N.H."/>
            <person name="Kotze A.C."/>
            <person name="Gibbs R.A."/>
            <person name="Richards S."/>
            <person name="Batterham P."/>
            <person name="Gasser R.B."/>
        </authorList>
    </citation>
    <scope>NUCLEOTIDE SEQUENCE [LARGE SCALE GENOMIC DNA]</scope>
    <source>
        <strain evidence="8 9">LS</strain>
        <tissue evidence="8">Full body</tissue>
    </source>
</reference>
<comment type="similarity">
    <text evidence="2">Belongs to the mitochondrion-specific ribosomal protein mL50 family.</text>
</comment>
<evidence type="ECO:0000313" key="9">
    <source>
        <dbReference type="Proteomes" id="UP000037069"/>
    </source>
</evidence>
<evidence type="ECO:0000313" key="8">
    <source>
        <dbReference type="EMBL" id="KNC33094.1"/>
    </source>
</evidence>
<protein>
    <recommendedName>
        <fullName evidence="6">Large ribosomal subunit protein mL50</fullName>
    </recommendedName>
    <alternativeName>
        <fullName evidence="7">39S ribosomal protein L50, mitochondrial</fullName>
    </alternativeName>
</protein>
<keyword evidence="9" id="KW-1185">Reference proteome</keyword>
<gene>
    <name evidence="8" type="ORF">FF38_04723</name>
</gene>
<dbReference type="EMBL" id="JRES01000234">
    <property type="protein sequence ID" value="KNC33094.1"/>
    <property type="molecule type" value="Genomic_DNA"/>
</dbReference>
<comment type="subcellular location">
    <subcellularLocation>
        <location evidence="1">Mitochondrion</location>
    </subcellularLocation>
</comment>
<dbReference type="OrthoDB" id="9939609at2759"/>
<accession>A0A0L0CNR5</accession>
<sequence>MQANLTKTLSNLLQKSNTWSRCYSTKAKTVGQIEAAAQSISDKGFLRPHKTYEAPSNVAEKVQAICASLQISNKQDYNLKSLEEKFKFLQACFTDFQHSVPNSQVHELKTVGDVIKFYETSVNTTVPYDALKQMQLPENLHIQYDYVRFNPENDTKFNGQTAFPKSSTLVTGLKYRGKYEGHEAKRSWP</sequence>